<protein>
    <submittedName>
        <fullName evidence="2">Uncharacterized protein</fullName>
    </submittedName>
</protein>
<organism evidence="2">
    <name type="scientific">marine sediment metagenome</name>
    <dbReference type="NCBI Taxonomy" id="412755"/>
    <lineage>
        <taxon>unclassified sequences</taxon>
        <taxon>metagenomes</taxon>
        <taxon>ecological metagenomes</taxon>
    </lineage>
</organism>
<proteinExistence type="predicted"/>
<gene>
    <name evidence="2" type="ORF">LCGC14_3091680</name>
</gene>
<keyword evidence="1" id="KW-0812">Transmembrane</keyword>
<reference evidence="2" key="1">
    <citation type="journal article" date="2015" name="Nature">
        <title>Complex archaea that bridge the gap between prokaryotes and eukaryotes.</title>
        <authorList>
            <person name="Spang A."/>
            <person name="Saw J.H."/>
            <person name="Jorgensen S.L."/>
            <person name="Zaremba-Niedzwiedzka K."/>
            <person name="Martijn J."/>
            <person name="Lind A.E."/>
            <person name="van Eijk R."/>
            <person name="Schleper C."/>
            <person name="Guy L."/>
            <person name="Ettema T.J."/>
        </authorList>
    </citation>
    <scope>NUCLEOTIDE SEQUENCE</scope>
</reference>
<sequence>MLVTKEEGAYIIGALLRILFAFALLSYIVLNEYRHWQILKVNKTGDVFFKQLTEADEMLMKDVGVLKGIHYYVFKELNDKARSTLP</sequence>
<comment type="caution">
    <text evidence="2">The sequence shown here is derived from an EMBL/GenBank/DDBJ whole genome shotgun (WGS) entry which is preliminary data.</text>
</comment>
<dbReference type="EMBL" id="LAZR01066348">
    <property type="protein sequence ID" value="KKK53748.1"/>
    <property type="molecule type" value="Genomic_DNA"/>
</dbReference>
<feature type="transmembrane region" description="Helical" evidence="1">
    <location>
        <begin position="12"/>
        <end position="30"/>
    </location>
</feature>
<keyword evidence="1" id="KW-1133">Transmembrane helix</keyword>
<evidence type="ECO:0000313" key="2">
    <source>
        <dbReference type="EMBL" id="KKK53748.1"/>
    </source>
</evidence>
<name>A0A0F8WAS7_9ZZZZ</name>
<evidence type="ECO:0000256" key="1">
    <source>
        <dbReference type="SAM" id="Phobius"/>
    </source>
</evidence>
<keyword evidence="1" id="KW-0472">Membrane</keyword>
<accession>A0A0F8WAS7</accession>
<dbReference type="AlphaFoldDB" id="A0A0F8WAS7"/>